<accession>A0A2P2JVP6</accession>
<reference evidence="1" key="1">
    <citation type="submission" date="2018-02" db="EMBL/GenBank/DDBJ databases">
        <title>Rhizophora mucronata_Transcriptome.</title>
        <authorList>
            <person name="Meera S.P."/>
            <person name="Sreeshan A."/>
            <person name="Augustine A."/>
        </authorList>
    </citation>
    <scope>NUCLEOTIDE SEQUENCE</scope>
    <source>
        <tissue evidence="1">Leaf</tissue>
    </source>
</reference>
<proteinExistence type="predicted"/>
<organism evidence="1">
    <name type="scientific">Rhizophora mucronata</name>
    <name type="common">Asiatic mangrove</name>
    <dbReference type="NCBI Taxonomy" id="61149"/>
    <lineage>
        <taxon>Eukaryota</taxon>
        <taxon>Viridiplantae</taxon>
        <taxon>Streptophyta</taxon>
        <taxon>Embryophyta</taxon>
        <taxon>Tracheophyta</taxon>
        <taxon>Spermatophyta</taxon>
        <taxon>Magnoliopsida</taxon>
        <taxon>eudicotyledons</taxon>
        <taxon>Gunneridae</taxon>
        <taxon>Pentapetalae</taxon>
        <taxon>rosids</taxon>
        <taxon>fabids</taxon>
        <taxon>Malpighiales</taxon>
        <taxon>Rhizophoraceae</taxon>
        <taxon>Rhizophora</taxon>
    </lineage>
</organism>
<evidence type="ECO:0000313" key="1">
    <source>
        <dbReference type="EMBL" id="MBW97554.1"/>
    </source>
</evidence>
<dbReference type="AlphaFoldDB" id="A0A2P2JVP6"/>
<protein>
    <submittedName>
        <fullName evidence="1">Uncharacterized protein MANES_01G110300</fullName>
    </submittedName>
</protein>
<name>A0A2P2JVP6_RHIMU</name>
<dbReference type="EMBL" id="GGEC01017071">
    <property type="protein sequence ID" value="MBW97554.1"/>
    <property type="molecule type" value="Transcribed_RNA"/>
</dbReference>
<sequence>MVTVEGEMAELCSHCQTGHLELQGLKPCVVVIHKRMVGMMPPGNQVSPHYILPEINHDSISFRCPSDERATSKDSTFMGN</sequence>